<keyword evidence="1" id="KW-0560">Oxidoreductase</keyword>
<dbReference type="Pfam" id="PF00106">
    <property type="entry name" value="adh_short"/>
    <property type="match status" value="1"/>
</dbReference>
<dbReference type="STRING" id="413882.AAW51_0443"/>
<dbReference type="NCBIfam" id="NF004846">
    <property type="entry name" value="PRK06197.1"/>
    <property type="match status" value="1"/>
</dbReference>
<dbReference type="InterPro" id="IPR036291">
    <property type="entry name" value="NAD(P)-bd_dom_sf"/>
</dbReference>
<evidence type="ECO:0000256" key="1">
    <source>
        <dbReference type="ARBA" id="ARBA00023002"/>
    </source>
</evidence>
<dbReference type="OrthoDB" id="109589at2"/>
<dbReference type="EMBL" id="CP011371">
    <property type="protein sequence ID" value="AKJ27134.1"/>
    <property type="molecule type" value="Genomic_DNA"/>
</dbReference>
<dbReference type="PANTHER" id="PTHR43157">
    <property type="entry name" value="PHOSPHATIDYLINOSITOL-GLYCAN BIOSYNTHESIS CLASS F PROTEIN-RELATED"/>
    <property type="match status" value="1"/>
</dbReference>
<evidence type="ECO:0000256" key="2">
    <source>
        <dbReference type="RuleBase" id="RU000363"/>
    </source>
</evidence>
<name>A0A0G3BCN5_9BURK</name>
<accession>A0A0G3BCN5</accession>
<dbReference type="KEGG" id="pbh:AAW51_0443"/>
<dbReference type="InterPro" id="IPR002347">
    <property type="entry name" value="SDR_fam"/>
</dbReference>
<proteinExistence type="inferred from homology"/>
<dbReference type="PRINTS" id="PR00080">
    <property type="entry name" value="SDRFAMILY"/>
</dbReference>
<dbReference type="RefSeq" id="WP_047193305.1">
    <property type="nucleotide sequence ID" value="NZ_CP011371.1"/>
</dbReference>
<reference evidence="3 4" key="1">
    <citation type="submission" date="2015-05" db="EMBL/GenBank/DDBJ databases">
        <authorList>
            <person name="Tang B."/>
            <person name="Yu Y."/>
        </authorList>
    </citation>
    <scope>NUCLEOTIDE SEQUENCE [LARGE SCALE GENOMIC DNA]</scope>
    <source>
        <strain evidence="3 4">DSM 7029</strain>
    </source>
</reference>
<dbReference type="SUPFAM" id="SSF51735">
    <property type="entry name" value="NAD(P)-binding Rossmann-fold domains"/>
    <property type="match status" value="1"/>
</dbReference>
<sequence>MTRPWTYRDIPDLTGKLALVTGANSGLGLHTTRGLAARGATVVMACRDAAKAQAAMQQICAEVPGAQLEMLALDLADLASVRRCADSVIQRHDRLDLLCNNAGVMALPRRVTCDGFEMQVGTNHLGHFALTGLLLPLLKRSPAARVVTVSSLAYLIGRIRFDDFGGARFYAKWPAYAQSKLANLMFALELARRLPGSSGNVISTAAHPGYAATHLQMVGPQMENSAVGKLLMTLSNALFAQPAEMGALPTLFAATAPGVGNGAFFGPNGFLRLRGAPTSNPPSRRARDPAVAERLWTLSERLTGVSYLSA</sequence>
<dbReference type="GO" id="GO:0016491">
    <property type="term" value="F:oxidoreductase activity"/>
    <property type="evidence" value="ECO:0007669"/>
    <property type="project" value="UniProtKB-KW"/>
</dbReference>
<dbReference type="NCBIfam" id="NF004513">
    <property type="entry name" value="PRK05854.1"/>
    <property type="match status" value="1"/>
</dbReference>
<evidence type="ECO:0000313" key="4">
    <source>
        <dbReference type="Proteomes" id="UP000035352"/>
    </source>
</evidence>
<evidence type="ECO:0000313" key="3">
    <source>
        <dbReference type="EMBL" id="AKJ27134.1"/>
    </source>
</evidence>
<gene>
    <name evidence="3" type="ORF">AAW51_0443</name>
</gene>
<organism evidence="3 4">
    <name type="scientific">Caldimonas brevitalea</name>
    <dbReference type="NCBI Taxonomy" id="413882"/>
    <lineage>
        <taxon>Bacteria</taxon>
        <taxon>Pseudomonadati</taxon>
        <taxon>Pseudomonadota</taxon>
        <taxon>Betaproteobacteria</taxon>
        <taxon>Burkholderiales</taxon>
        <taxon>Sphaerotilaceae</taxon>
        <taxon>Caldimonas</taxon>
    </lineage>
</organism>
<keyword evidence="4" id="KW-1185">Reference proteome</keyword>
<dbReference type="PRINTS" id="PR00081">
    <property type="entry name" value="GDHRDH"/>
</dbReference>
<dbReference type="Gene3D" id="3.40.50.720">
    <property type="entry name" value="NAD(P)-binding Rossmann-like Domain"/>
    <property type="match status" value="1"/>
</dbReference>
<dbReference type="AlphaFoldDB" id="A0A0G3BCN5"/>
<dbReference type="Proteomes" id="UP000035352">
    <property type="component" value="Chromosome"/>
</dbReference>
<dbReference type="PATRIC" id="fig|413882.6.peg.468"/>
<dbReference type="PANTHER" id="PTHR43157:SF31">
    <property type="entry name" value="PHOSPHATIDYLINOSITOL-GLYCAN BIOSYNTHESIS CLASS F PROTEIN"/>
    <property type="match status" value="1"/>
</dbReference>
<protein>
    <submittedName>
        <fullName evidence="3">Short-chain dehydrogenase</fullName>
    </submittedName>
</protein>
<comment type="similarity">
    <text evidence="2">Belongs to the short-chain dehydrogenases/reductases (SDR) family.</text>
</comment>